<reference evidence="2 3" key="1">
    <citation type="journal article" date="2012" name="Science">
        <title>The Paleozoic origin of enzymatic lignin decomposition reconstructed from 31 fungal genomes.</title>
        <authorList>
            <person name="Floudas D."/>
            <person name="Binder M."/>
            <person name="Riley R."/>
            <person name="Barry K."/>
            <person name="Blanchette R.A."/>
            <person name="Henrissat B."/>
            <person name="Martinez A.T."/>
            <person name="Otillar R."/>
            <person name="Spatafora J.W."/>
            <person name="Yadav J.S."/>
            <person name="Aerts A."/>
            <person name="Benoit I."/>
            <person name="Boyd A."/>
            <person name="Carlson A."/>
            <person name="Copeland A."/>
            <person name="Coutinho P.M."/>
            <person name="de Vries R.P."/>
            <person name="Ferreira P."/>
            <person name="Findley K."/>
            <person name="Foster B."/>
            <person name="Gaskell J."/>
            <person name="Glotzer D."/>
            <person name="Gorecki P."/>
            <person name="Heitman J."/>
            <person name="Hesse C."/>
            <person name="Hori C."/>
            <person name="Igarashi K."/>
            <person name="Jurgens J.A."/>
            <person name="Kallen N."/>
            <person name="Kersten P."/>
            <person name="Kohler A."/>
            <person name="Kuees U."/>
            <person name="Kumar T.K.A."/>
            <person name="Kuo A."/>
            <person name="LaButti K."/>
            <person name="Larrondo L.F."/>
            <person name="Lindquist E."/>
            <person name="Ling A."/>
            <person name="Lombard V."/>
            <person name="Lucas S."/>
            <person name="Lundell T."/>
            <person name="Martin R."/>
            <person name="McLaughlin D.J."/>
            <person name="Morgenstern I."/>
            <person name="Morin E."/>
            <person name="Murat C."/>
            <person name="Nagy L.G."/>
            <person name="Nolan M."/>
            <person name="Ohm R.A."/>
            <person name="Patyshakuliyeva A."/>
            <person name="Rokas A."/>
            <person name="Ruiz-Duenas F.J."/>
            <person name="Sabat G."/>
            <person name="Salamov A."/>
            <person name="Samejima M."/>
            <person name="Schmutz J."/>
            <person name="Slot J.C."/>
            <person name="St John F."/>
            <person name="Stenlid J."/>
            <person name="Sun H."/>
            <person name="Sun S."/>
            <person name="Syed K."/>
            <person name="Tsang A."/>
            <person name="Wiebenga A."/>
            <person name="Young D."/>
            <person name="Pisabarro A."/>
            <person name="Eastwood D.C."/>
            <person name="Martin F."/>
            <person name="Cullen D."/>
            <person name="Grigoriev I.V."/>
            <person name="Hibbett D.S."/>
        </authorList>
    </citation>
    <scope>NUCLEOTIDE SEQUENCE</scope>
    <source>
        <strain evidence="3">FP-58527</strain>
    </source>
</reference>
<feature type="compositionally biased region" description="Polar residues" evidence="1">
    <location>
        <begin position="368"/>
        <end position="385"/>
    </location>
</feature>
<feature type="compositionally biased region" description="Low complexity" evidence="1">
    <location>
        <begin position="468"/>
        <end position="480"/>
    </location>
</feature>
<feature type="compositionally biased region" description="Polar residues" evidence="1">
    <location>
        <begin position="69"/>
        <end position="78"/>
    </location>
</feature>
<evidence type="ECO:0000313" key="3">
    <source>
        <dbReference type="Proteomes" id="UP000015241"/>
    </source>
</evidence>
<feature type="compositionally biased region" description="Pro residues" evidence="1">
    <location>
        <begin position="607"/>
        <end position="623"/>
    </location>
</feature>
<dbReference type="Proteomes" id="UP000015241">
    <property type="component" value="Unassembled WGS sequence"/>
</dbReference>
<name>S8EHE9_FOMSC</name>
<feature type="compositionally biased region" description="Low complexity" evidence="1">
    <location>
        <begin position="487"/>
        <end position="503"/>
    </location>
</feature>
<feature type="compositionally biased region" description="Polar residues" evidence="1">
    <location>
        <begin position="558"/>
        <end position="596"/>
    </location>
</feature>
<feature type="compositionally biased region" description="Low complexity" evidence="1">
    <location>
        <begin position="337"/>
        <end position="360"/>
    </location>
</feature>
<protein>
    <submittedName>
        <fullName evidence="2">Uncharacterized protein</fullName>
    </submittedName>
</protein>
<evidence type="ECO:0000313" key="2">
    <source>
        <dbReference type="EMBL" id="EPT04592.1"/>
    </source>
</evidence>
<feature type="region of interest" description="Disordered" evidence="1">
    <location>
        <begin position="54"/>
        <end position="80"/>
    </location>
</feature>
<sequence>MARGGVSPFPLDIPLTSSSSSTDKESGDKPTSPSSLFRPPSLILPQPVQRLLDFGAGNSGRDRDMVPTRSKSATTPRSTAEVPPLLTIKLSGPSFLDTIIRDTVTKDPLYIVETARDLTHVYRLDASHREAGKAASIQWPQTVSASSKGKGRSGKTIQMSNGSWRDTDEFLKAGPLGNLASRKFSVPHYPHTLKWKLIPGDCYVCGTSGIKGPVAVLDAATLSAPPRLRIYQTLTAPDLARSQQNHAGVPFLLLDYLVVTSLLLTTTTQEWLDRPADAHLPGSSSRSAKKWLAIIHPERAEELLAKEKEEEQEREKEEPEPQSPGGTLGPGSSFDGSTPVTPSSSRSSRPWEAHMSWSSGSGSGGSETIISPSTPGTSLSSNSQHHLPPRYSGSHIVGMHSMNNTLSQFSYKNEMSGSYQDLRSPPQRRFQVANPEPTPYEYESAPESYPQPHQHLAAPAAGIPQEMSPRPSLSSLSHPYSYDDGRPSTASSVSSYSTTAQTSIASTPTTTVPLPAGTGSVRRPPRQLPTPPVPQDPNTAQQPQNSLGLSQGPDRQRVLSSPLSFNSAPPLQIPTSSFPNSSAQGSPFTPAHTSARSLARRSLGGRPIPPPPPPPMNSLPLPPKLAAEYANTQAAGAGPSAGNALAGRMQGMAIARQPPQAYYPPVGAMYGSLPDDSAHVDAGRVRASFAHVPREAETESVYEMPPPAYDAIDFSRRVPGQSQRRAQ</sequence>
<dbReference type="HOGENOM" id="CLU_380832_0_0_1"/>
<feature type="compositionally biased region" description="Pro residues" evidence="1">
    <location>
        <begin position="526"/>
        <end position="535"/>
    </location>
</feature>
<dbReference type="EMBL" id="KE504126">
    <property type="protein sequence ID" value="EPT04592.1"/>
    <property type="molecule type" value="Genomic_DNA"/>
</dbReference>
<keyword evidence="3" id="KW-1185">Reference proteome</keyword>
<feature type="region of interest" description="Disordered" evidence="1">
    <location>
        <begin position="693"/>
        <end position="727"/>
    </location>
</feature>
<feature type="compositionally biased region" description="Basic and acidic residues" evidence="1">
    <location>
        <begin position="306"/>
        <end position="319"/>
    </location>
</feature>
<dbReference type="OrthoDB" id="3270497at2759"/>
<proteinExistence type="predicted"/>
<feature type="region of interest" description="Disordered" evidence="1">
    <location>
        <begin position="416"/>
        <end position="623"/>
    </location>
</feature>
<feature type="region of interest" description="Disordered" evidence="1">
    <location>
        <begin position="135"/>
        <end position="161"/>
    </location>
</feature>
<dbReference type="eggNOG" id="ENOG502SRJB">
    <property type="taxonomic scope" value="Eukaryota"/>
</dbReference>
<feature type="region of interest" description="Disordered" evidence="1">
    <location>
        <begin position="306"/>
        <end position="398"/>
    </location>
</feature>
<feature type="compositionally biased region" description="Low complexity" evidence="1">
    <location>
        <begin position="450"/>
        <end position="461"/>
    </location>
</feature>
<evidence type="ECO:0000256" key="1">
    <source>
        <dbReference type="SAM" id="MobiDB-lite"/>
    </source>
</evidence>
<accession>S8EHE9</accession>
<feature type="region of interest" description="Disordered" evidence="1">
    <location>
        <begin position="1"/>
        <end position="42"/>
    </location>
</feature>
<dbReference type="InParanoid" id="S8EHE9"/>
<dbReference type="AlphaFoldDB" id="S8EHE9"/>
<gene>
    <name evidence="2" type="ORF">FOMPIDRAFT_1013948</name>
</gene>
<organism evidence="2 3">
    <name type="scientific">Fomitopsis schrenkii</name>
    <name type="common">Brown rot fungus</name>
    <dbReference type="NCBI Taxonomy" id="2126942"/>
    <lineage>
        <taxon>Eukaryota</taxon>
        <taxon>Fungi</taxon>
        <taxon>Dikarya</taxon>
        <taxon>Basidiomycota</taxon>
        <taxon>Agaricomycotina</taxon>
        <taxon>Agaricomycetes</taxon>
        <taxon>Polyporales</taxon>
        <taxon>Fomitopsis</taxon>
    </lineage>
</organism>
<feature type="compositionally biased region" description="Polar residues" evidence="1">
    <location>
        <begin position="538"/>
        <end position="549"/>
    </location>
</feature>